<dbReference type="EC" id="2.7.1.180" evidence="1 10"/>
<keyword evidence="15" id="KW-1185">Reference proteome</keyword>
<evidence type="ECO:0000256" key="1">
    <source>
        <dbReference type="ARBA" id="ARBA00011955"/>
    </source>
</evidence>
<dbReference type="Gene3D" id="3.10.520.10">
    <property type="entry name" value="ApbE-like domains"/>
    <property type="match status" value="1"/>
</dbReference>
<accession>A0A4U8Z7W8</accession>
<geneLocation type="plasmid" evidence="12 14">
    <name>3</name>
</geneLocation>
<keyword evidence="3 10" id="KW-0285">Flavoprotein</keyword>
<evidence type="ECO:0000256" key="6">
    <source>
        <dbReference type="ARBA" id="ARBA00022827"/>
    </source>
</evidence>
<name>A0A4U8Z7W8_METTU</name>
<dbReference type="GO" id="GO:0016740">
    <property type="term" value="F:transferase activity"/>
    <property type="evidence" value="ECO:0007669"/>
    <property type="project" value="UniProtKB-UniRule"/>
</dbReference>
<organism evidence="12 14">
    <name type="scientific">Methylocella tundrae</name>
    <dbReference type="NCBI Taxonomy" id="227605"/>
    <lineage>
        <taxon>Bacteria</taxon>
        <taxon>Pseudomonadati</taxon>
        <taxon>Pseudomonadota</taxon>
        <taxon>Alphaproteobacteria</taxon>
        <taxon>Hyphomicrobiales</taxon>
        <taxon>Beijerinckiaceae</taxon>
        <taxon>Methylocella</taxon>
    </lineage>
</organism>
<reference evidence="12 14" key="1">
    <citation type="submission" date="2019-03" db="EMBL/GenBank/DDBJ databases">
        <authorList>
            <person name="Kox A.R. M."/>
        </authorList>
    </citation>
    <scope>NUCLEOTIDE SEQUENCE [LARGE SCALE GENOMIC DNA]</scope>
    <source>
        <strain evidence="12">MTUNDRAET4 annotated genome</strain>
        <plasmid evidence="14">3</plasmid>
    </source>
</reference>
<dbReference type="InterPro" id="IPR003374">
    <property type="entry name" value="ApbE-like_sf"/>
</dbReference>
<dbReference type="InterPro" id="IPR024932">
    <property type="entry name" value="ApbE"/>
</dbReference>
<protein>
    <recommendedName>
        <fullName evidence="2 10">FAD:protein FMN transferase</fullName>
        <ecNumber evidence="1 10">2.7.1.180</ecNumber>
    </recommendedName>
    <alternativeName>
        <fullName evidence="8 10">Flavin transferase</fullName>
    </alternativeName>
</protein>
<comment type="similarity">
    <text evidence="10">Belongs to the ApbE family.</text>
</comment>
<sequence>MSIETLSNPAALRRHALNGPTMGSRWSAVFWAADDFDAAALGRSLQGAVDRVEQQMSTWRPDSDLERLNAAPIGAWVEIPHELSVVLAAALEIGRLSGGAFDIGVGDLVRAWGFGGGSRAPIAGLIASLAGRASFEPPKTLKLDLASRRARRLAPLRLDLSGIAKGFGVDELARKAQQSGLDSCLVGIDGEMRAMGLKPDGRPWAVAHEKPDPGERAILGVLELSGAAVATSGVYRHTVEVDGRSLSHTMDPRRGAPLENDLAAVTVLAETCMAADAWATALMVAGADHGLELASRLGLAALLVRADGRVLSTMP</sequence>
<dbReference type="GO" id="GO:0046872">
    <property type="term" value="F:metal ion binding"/>
    <property type="evidence" value="ECO:0007669"/>
    <property type="project" value="UniProtKB-UniRule"/>
</dbReference>
<feature type="binding site" evidence="11">
    <location>
        <position position="280"/>
    </location>
    <ligand>
        <name>Mg(2+)</name>
        <dbReference type="ChEBI" id="CHEBI:18420"/>
    </ligand>
</feature>
<evidence type="ECO:0000313" key="14">
    <source>
        <dbReference type="Proteomes" id="UP000294360"/>
    </source>
</evidence>
<feature type="binding site" evidence="11">
    <location>
        <position position="162"/>
    </location>
    <ligand>
        <name>Mg(2+)</name>
        <dbReference type="ChEBI" id="CHEBI:18420"/>
    </ligand>
</feature>
<comment type="catalytic activity">
    <reaction evidence="9 10">
        <text>L-threonyl-[protein] + FAD = FMN-L-threonyl-[protein] + AMP + H(+)</text>
        <dbReference type="Rhea" id="RHEA:36847"/>
        <dbReference type="Rhea" id="RHEA-COMP:11060"/>
        <dbReference type="Rhea" id="RHEA-COMP:11061"/>
        <dbReference type="ChEBI" id="CHEBI:15378"/>
        <dbReference type="ChEBI" id="CHEBI:30013"/>
        <dbReference type="ChEBI" id="CHEBI:57692"/>
        <dbReference type="ChEBI" id="CHEBI:74257"/>
        <dbReference type="ChEBI" id="CHEBI:456215"/>
        <dbReference type="EC" id="2.7.1.180"/>
    </reaction>
</comment>
<evidence type="ECO:0000313" key="13">
    <source>
        <dbReference type="EMBL" id="VTZ48869.1"/>
    </source>
</evidence>
<dbReference type="SUPFAM" id="SSF143631">
    <property type="entry name" value="ApbE-like"/>
    <property type="match status" value="1"/>
</dbReference>
<keyword evidence="4 10" id="KW-0808">Transferase</keyword>
<feature type="binding site" evidence="11">
    <location>
        <position position="276"/>
    </location>
    <ligand>
        <name>Mg(2+)</name>
        <dbReference type="ChEBI" id="CHEBI:18420"/>
    </ligand>
</feature>
<evidence type="ECO:0000256" key="3">
    <source>
        <dbReference type="ARBA" id="ARBA00022630"/>
    </source>
</evidence>
<keyword evidence="7 10" id="KW-0460">Magnesium</keyword>
<dbReference type="AlphaFoldDB" id="A0A4U8Z7W8"/>
<dbReference type="RefSeq" id="WP_244606078.1">
    <property type="nucleotide sequence ID" value="NZ_CP139087.1"/>
</dbReference>
<evidence type="ECO:0000256" key="9">
    <source>
        <dbReference type="ARBA" id="ARBA00048540"/>
    </source>
</evidence>
<gene>
    <name evidence="13" type="ORF">MPC4_110169</name>
    <name evidence="12" type="ORF">MTUNDRAET4_0242</name>
</gene>
<evidence type="ECO:0000256" key="8">
    <source>
        <dbReference type="ARBA" id="ARBA00031306"/>
    </source>
</evidence>
<comment type="cofactor">
    <cofactor evidence="11">
        <name>Mg(2+)</name>
        <dbReference type="ChEBI" id="CHEBI:18420"/>
    </cofactor>
    <cofactor evidence="11">
        <name>Mn(2+)</name>
        <dbReference type="ChEBI" id="CHEBI:29035"/>
    </cofactor>
    <text evidence="11">Magnesium. Can also use manganese.</text>
</comment>
<evidence type="ECO:0000256" key="5">
    <source>
        <dbReference type="ARBA" id="ARBA00022723"/>
    </source>
</evidence>
<evidence type="ECO:0000256" key="10">
    <source>
        <dbReference type="PIRNR" id="PIRNR006268"/>
    </source>
</evidence>
<reference evidence="13 15" key="2">
    <citation type="submission" date="2019-05" db="EMBL/GenBank/DDBJ databases">
        <authorList>
            <person name="Farhan Ul Haque M."/>
        </authorList>
    </citation>
    <scope>NUCLEOTIDE SEQUENCE [LARGE SCALE GENOMIC DNA]</scope>
    <source>
        <strain evidence="13">2</strain>
    </source>
</reference>
<keyword evidence="5 10" id="KW-0479">Metal-binding</keyword>
<evidence type="ECO:0000256" key="11">
    <source>
        <dbReference type="PIRSR" id="PIRSR006268-2"/>
    </source>
</evidence>
<evidence type="ECO:0000256" key="4">
    <source>
        <dbReference type="ARBA" id="ARBA00022679"/>
    </source>
</evidence>
<keyword evidence="6 10" id="KW-0274">FAD</keyword>
<evidence type="ECO:0000313" key="12">
    <source>
        <dbReference type="EMBL" id="VFU17759.1"/>
    </source>
</evidence>
<dbReference type="EMBL" id="LR536452">
    <property type="protein sequence ID" value="VFU17759.1"/>
    <property type="molecule type" value="Genomic_DNA"/>
</dbReference>
<evidence type="ECO:0000256" key="7">
    <source>
        <dbReference type="ARBA" id="ARBA00022842"/>
    </source>
</evidence>
<dbReference type="PANTHER" id="PTHR30040:SF2">
    <property type="entry name" value="FAD:PROTEIN FMN TRANSFERASE"/>
    <property type="match status" value="1"/>
</dbReference>
<keyword evidence="12" id="KW-0614">Plasmid</keyword>
<evidence type="ECO:0000256" key="2">
    <source>
        <dbReference type="ARBA" id="ARBA00016337"/>
    </source>
</evidence>
<dbReference type="Proteomes" id="UP000485880">
    <property type="component" value="Unassembled WGS sequence"/>
</dbReference>
<proteinExistence type="inferred from homology"/>
<dbReference type="PANTHER" id="PTHR30040">
    <property type="entry name" value="THIAMINE BIOSYNTHESIS LIPOPROTEIN APBE"/>
    <property type="match status" value="1"/>
</dbReference>
<dbReference type="Pfam" id="PF02424">
    <property type="entry name" value="ApbE"/>
    <property type="match status" value="1"/>
</dbReference>
<dbReference type="KEGG" id="mtun:MTUNDRAET4_0242.2"/>
<dbReference type="PIRSF" id="PIRSF006268">
    <property type="entry name" value="ApbE"/>
    <property type="match status" value="1"/>
</dbReference>
<evidence type="ECO:0000313" key="15">
    <source>
        <dbReference type="Proteomes" id="UP000485880"/>
    </source>
</evidence>
<dbReference type="Proteomes" id="UP000294360">
    <property type="component" value="Plasmid 3"/>
</dbReference>
<dbReference type="EMBL" id="CABFMQ020000013">
    <property type="protein sequence ID" value="VTZ48869.1"/>
    <property type="molecule type" value="Genomic_DNA"/>
</dbReference>